<evidence type="ECO:0000256" key="2">
    <source>
        <dbReference type="SAM" id="SignalP"/>
    </source>
</evidence>
<protein>
    <submittedName>
        <fullName evidence="3">Tripartite-type tricarboxylate transporter receptor subunit TctC</fullName>
    </submittedName>
</protein>
<dbReference type="Pfam" id="PF03401">
    <property type="entry name" value="TctC"/>
    <property type="match status" value="1"/>
</dbReference>
<evidence type="ECO:0000313" key="3">
    <source>
        <dbReference type="EMBL" id="RCW69453.1"/>
    </source>
</evidence>
<organism evidence="3 4">
    <name type="scientific">Pseudorhodoferax soli</name>
    <dbReference type="NCBI Taxonomy" id="545864"/>
    <lineage>
        <taxon>Bacteria</taxon>
        <taxon>Pseudomonadati</taxon>
        <taxon>Pseudomonadota</taxon>
        <taxon>Betaproteobacteria</taxon>
        <taxon>Burkholderiales</taxon>
        <taxon>Comamonadaceae</taxon>
    </lineage>
</organism>
<proteinExistence type="inferred from homology"/>
<dbReference type="EMBL" id="QPJK01000006">
    <property type="protein sequence ID" value="RCW69453.1"/>
    <property type="molecule type" value="Genomic_DNA"/>
</dbReference>
<dbReference type="AlphaFoldDB" id="A0A368XNA4"/>
<dbReference type="OrthoDB" id="8652032at2"/>
<dbReference type="PANTHER" id="PTHR42928:SF5">
    <property type="entry name" value="BLR1237 PROTEIN"/>
    <property type="match status" value="1"/>
</dbReference>
<reference evidence="3 4" key="1">
    <citation type="submission" date="2018-07" db="EMBL/GenBank/DDBJ databases">
        <title>Genomic Encyclopedia of Type Strains, Phase IV (KMG-IV): sequencing the most valuable type-strain genomes for metagenomic binning, comparative biology and taxonomic classification.</title>
        <authorList>
            <person name="Goeker M."/>
        </authorList>
    </citation>
    <scope>NUCLEOTIDE SEQUENCE [LARGE SCALE GENOMIC DNA]</scope>
    <source>
        <strain evidence="3 4">DSM 21634</strain>
    </source>
</reference>
<feature type="signal peptide" evidence="2">
    <location>
        <begin position="1"/>
        <end position="22"/>
    </location>
</feature>
<dbReference type="InterPro" id="IPR042100">
    <property type="entry name" value="Bug_dom1"/>
</dbReference>
<dbReference type="CDD" id="cd07012">
    <property type="entry name" value="PBP2_Bug_TTT"/>
    <property type="match status" value="1"/>
</dbReference>
<dbReference type="Gene3D" id="3.40.190.150">
    <property type="entry name" value="Bordetella uptake gene, domain 1"/>
    <property type="match status" value="1"/>
</dbReference>
<comment type="similarity">
    <text evidence="1">Belongs to the UPF0065 (bug) family.</text>
</comment>
<gene>
    <name evidence="3" type="ORF">DES41_106327</name>
</gene>
<keyword evidence="3" id="KW-0675">Receptor</keyword>
<dbReference type="Gene3D" id="3.40.190.10">
    <property type="entry name" value="Periplasmic binding protein-like II"/>
    <property type="match status" value="1"/>
</dbReference>
<feature type="chain" id="PRO_5016612320" evidence="2">
    <location>
        <begin position="23"/>
        <end position="320"/>
    </location>
</feature>
<keyword evidence="2" id="KW-0732">Signal</keyword>
<dbReference type="RefSeq" id="WP_114469856.1">
    <property type="nucleotide sequence ID" value="NZ_QPJK01000006.1"/>
</dbReference>
<dbReference type="InterPro" id="IPR005064">
    <property type="entry name" value="BUG"/>
</dbReference>
<name>A0A368XNA4_9BURK</name>
<dbReference type="PANTHER" id="PTHR42928">
    <property type="entry name" value="TRICARBOXYLATE-BINDING PROTEIN"/>
    <property type="match status" value="1"/>
</dbReference>
<dbReference type="SUPFAM" id="SSF53850">
    <property type="entry name" value="Periplasmic binding protein-like II"/>
    <property type="match status" value="1"/>
</dbReference>
<dbReference type="PIRSF" id="PIRSF017082">
    <property type="entry name" value="YflP"/>
    <property type="match status" value="1"/>
</dbReference>
<comment type="caution">
    <text evidence="3">The sequence shown here is derived from an EMBL/GenBank/DDBJ whole genome shotgun (WGS) entry which is preliminary data.</text>
</comment>
<sequence length="320" mass="33631">MLHALLRPLLLAALAALPSAWAETAYPSKPVRFIAPVGPGSGGDSITRFVAERAATLLGQPTFVENKPGSDQTIAAQALLAAPADGYSVLLVSPGSMVINPIVFKELAYDVRDLLPLVGAARANVALVTSPGSKFGSIAELLAAARRAPGTVSLANYGTTYRLGGLALQQQAQVRFNEVPYKGASQMLTDVIGGTLDAALTDMGGALPLIRSGKLRALAVASQQRLAELPDVPTLRESGLPDFDLTIWVGFAISAKTPAPIAQKLESVLMQVVAQPEFAAMATRSANMEIMGQNSREFSAQIARDTQRYRALAQGLDLGR</sequence>
<evidence type="ECO:0000256" key="1">
    <source>
        <dbReference type="ARBA" id="ARBA00006987"/>
    </source>
</evidence>
<accession>A0A368XNA4</accession>
<evidence type="ECO:0000313" key="4">
    <source>
        <dbReference type="Proteomes" id="UP000252884"/>
    </source>
</evidence>
<dbReference type="Proteomes" id="UP000252884">
    <property type="component" value="Unassembled WGS sequence"/>
</dbReference>
<keyword evidence="4" id="KW-1185">Reference proteome</keyword>